<evidence type="ECO:0000313" key="1">
    <source>
        <dbReference type="EMBL" id="KAG2954471.1"/>
    </source>
</evidence>
<name>A0A8T1LA80_9STRA</name>
<proteinExistence type="predicted"/>
<gene>
    <name evidence="1" type="ORF">PC117_g1167</name>
</gene>
<organism evidence="1 2">
    <name type="scientific">Phytophthora cactorum</name>
    <dbReference type="NCBI Taxonomy" id="29920"/>
    <lineage>
        <taxon>Eukaryota</taxon>
        <taxon>Sar</taxon>
        <taxon>Stramenopiles</taxon>
        <taxon>Oomycota</taxon>
        <taxon>Peronosporomycetes</taxon>
        <taxon>Peronosporales</taxon>
        <taxon>Peronosporaceae</taxon>
        <taxon>Phytophthora</taxon>
    </lineage>
</organism>
<dbReference type="AlphaFoldDB" id="A0A8T1LA80"/>
<dbReference type="Proteomes" id="UP000736787">
    <property type="component" value="Unassembled WGS sequence"/>
</dbReference>
<evidence type="ECO:0000313" key="2">
    <source>
        <dbReference type="Proteomes" id="UP000736787"/>
    </source>
</evidence>
<dbReference type="EMBL" id="RCMK01000013">
    <property type="protein sequence ID" value="KAG2954471.1"/>
    <property type="molecule type" value="Genomic_DNA"/>
</dbReference>
<accession>A0A8T1LA80</accession>
<protein>
    <submittedName>
        <fullName evidence="1">Uncharacterized protein</fullName>
    </submittedName>
</protein>
<sequence length="141" mass="15550">METAQANIAMLVDSPPSTSAAPIPGSLVTGLRPRSPIFSSCTSLSEFLTFVHSQRHSFQTPKYRHRPVRTSLLRQEGSPFAERTYPRQLCLGKSLLDLGQLSTSDGNSHKACDLLHETTLAILTNCSSMKMTETWYSFATT</sequence>
<comment type="caution">
    <text evidence="1">The sequence shown here is derived from an EMBL/GenBank/DDBJ whole genome shotgun (WGS) entry which is preliminary data.</text>
</comment>
<reference evidence="1" key="1">
    <citation type="submission" date="2018-10" db="EMBL/GenBank/DDBJ databases">
        <title>Effector identification in a new, highly contiguous assembly of the strawberry crown rot pathogen Phytophthora cactorum.</title>
        <authorList>
            <person name="Armitage A.D."/>
            <person name="Nellist C.F."/>
            <person name="Bates H."/>
            <person name="Vickerstaff R.J."/>
            <person name="Harrison R.J."/>
        </authorList>
    </citation>
    <scope>NUCLEOTIDE SEQUENCE</scope>
    <source>
        <strain evidence="1">4040</strain>
    </source>
</reference>